<dbReference type="Proteomes" id="UP000018936">
    <property type="component" value="Unassembled WGS sequence"/>
</dbReference>
<gene>
    <name evidence="1" type="primary">SDF2</name>
    <name evidence="1" type="ORF">L345_14273</name>
</gene>
<protein>
    <submittedName>
        <fullName evidence="1">Stromal cell-derived factor 2</fullName>
    </submittedName>
</protein>
<evidence type="ECO:0000313" key="1">
    <source>
        <dbReference type="EMBL" id="ETE59991.1"/>
    </source>
</evidence>
<reference evidence="1 2" key="1">
    <citation type="journal article" date="2013" name="Proc. Natl. Acad. Sci. U.S.A.">
        <title>The king cobra genome reveals dynamic gene evolution and adaptation in the snake venom system.</title>
        <authorList>
            <person name="Vonk F.J."/>
            <person name="Casewell N.R."/>
            <person name="Henkel C.V."/>
            <person name="Heimberg A.M."/>
            <person name="Jansen H.J."/>
            <person name="McCleary R.J."/>
            <person name="Kerkkamp H.M."/>
            <person name="Vos R.A."/>
            <person name="Guerreiro I."/>
            <person name="Calvete J.J."/>
            <person name="Wuster W."/>
            <person name="Woods A.E."/>
            <person name="Logan J.M."/>
            <person name="Harrison R.A."/>
            <person name="Castoe T.A."/>
            <person name="de Koning A.P."/>
            <person name="Pollock D.D."/>
            <person name="Yandell M."/>
            <person name="Calderon D."/>
            <person name="Renjifo C."/>
            <person name="Currier R.B."/>
            <person name="Salgado D."/>
            <person name="Pla D."/>
            <person name="Sanz L."/>
            <person name="Hyder A.S."/>
            <person name="Ribeiro J.M."/>
            <person name="Arntzen J.W."/>
            <person name="van den Thillart G.E."/>
            <person name="Boetzer M."/>
            <person name="Pirovano W."/>
            <person name="Dirks R.P."/>
            <person name="Spaink H.P."/>
            <person name="Duboule D."/>
            <person name="McGlinn E."/>
            <person name="Kini R.M."/>
            <person name="Richardson M.K."/>
        </authorList>
    </citation>
    <scope>NUCLEOTIDE SEQUENCE</scope>
    <source>
        <tissue evidence="1">Blood</tissue>
    </source>
</reference>
<accession>V8NDG9</accession>
<dbReference type="OrthoDB" id="5588846at2759"/>
<dbReference type="EMBL" id="AZIM01005047">
    <property type="protein sequence ID" value="ETE59991.1"/>
    <property type="molecule type" value="Genomic_DNA"/>
</dbReference>
<dbReference type="AlphaFoldDB" id="V8NDG9"/>
<sequence length="77" mass="8715">LLNTRHNVRLHSHEVKYGSGEEKRRRLQLPEYPAWEGGAGGVSLFQIGLLLNGEALLPMKRRFDGSIMNGACRERRA</sequence>
<feature type="non-terminal residue" evidence="1">
    <location>
        <position position="1"/>
    </location>
</feature>
<comment type="caution">
    <text evidence="1">The sequence shown here is derived from an EMBL/GenBank/DDBJ whole genome shotgun (WGS) entry which is preliminary data.</text>
</comment>
<evidence type="ECO:0000313" key="2">
    <source>
        <dbReference type="Proteomes" id="UP000018936"/>
    </source>
</evidence>
<name>V8NDG9_OPHHA</name>
<proteinExistence type="predicted"/>
<organism evidence="1 2">
    <name type="scientific">Ophiophagus hannah</name>
    <name type="common">King cobra</name>
    <name type="synonym">Naja hannah</name>
    <dbReference type="NCBI Taxonomy" id="8665"/>
    <lineage>
        <taxon>Eukaryota</taxon>
        <taxon>Metazoa</taxon>
        <taxon>Chordata</taxon>
        <taxon>Craniata</taxon>
        <taxon>Vertebrata</taxon>
        <taxon>Euteleostomi</taxon>
        <taxon>Lepidosauria</taxon>
        <taxon>Squamata</taxon>
        <taxon>Bifurcata</taxon>
        <taxon>Unidentata</taxon>
        <taxon>Episquamata</taxon>
        <taxon>Toxicofera</taxon>
        <taxon>Serpentes</taxon>
        <taxon>Colubroidea</taxon>
        <taxon>Elapidae</taxon>
        <taxon>Elapinae</taxon>
        <taxon>Ophiophagus</taxon>
    </lineage>
</organism>
<keyword evidence="2" id="KW-1185">Reference proteome</keyword>